<protein>
    <submittedName>
        <fullName evidence="2">Uncharacterized protein</fullName>
    </submittedName>
</protein>
<proteinExistence type="predicted"/>
<gene>
    <name evidence="2" type="ORF">EXE57_16855</name>
</gene>
<feature type="region of interest" description="Disordered" evidence="1">
    <location>
        <begin position="1"/>
        <end position="20"/>
    </location>
</feature>
<reference evidence="2 3" key="1">
    <citation type="submission" date="2019-03" db="EMBL/GenBank/DDBJ databases">
        <title>Three New Species of Nocardioides, Nocardioides euryhalodurans sp. nov., Nocardioides seonyuensis sp. nov. and Nocardioides eburneoflavus sp. nov., Iolated from Soil.</title>
        <authorList>
            <person name="Roh S.G."/>
            <person name="Lee C."/>
            <person name="Kim M.-K."/>
            <person name="Kim S.B."/>
        </authorList>
    </citation>
    <scope>NUCLEOTIDE SEQUENCE [LARGE SCALE GENOMIC DNA]</scope>
    <source>
        <strain evidence="2 3">MMS17-SY117</strain>
    </source>
</reference>
<keyword evidence="3" id="KW-1185">Reference proteome</keyword>
<name>A0A4P7GNG8_9ACTN</name>
<evidence type="ECO:0000313" key="2">
    <source>
        <dbReference type="EMBL" id="QBR93758.1"/>
    </source>
</evidence>
<accession>A0A4P7GNG8</accession>
<dbReference type="RefSeq" id="WP_135079497.1">
    <property type="nucleotide sequence ID" value="NZ_CP038267.1"/>
</dbReference>
<dbReference type="KEGG" id="noy:EXE57_16855"/>
<evidence type="ECO:0000313" key="3">
    <source>
        <dbReference type="Proteomes" id="UP000294894"/>
    </source>
</evidence>
<dbReference type="EMBL" id="CP038267">
    <property type="protein sequence ID" value="QBR93758.1"/>
    <property type="molecule type" value="Genomic_DNA"/>
</dbReference>
<organism evidence="2 3">
    <name type="scientific">Nocardioides euryhalodurans</name>
    <dbReference type="NCBI Taxonomy" id="2518370"/>
    <lineage>
        <taxon>Bacteria</taxon>
        <taxon>Bacillati</taxon>
        <taxon>Actinomycetota</taxon>
        <taxon>Actinomycetes</taxon>
        <taxon>Propionibacteriales</taxon>
        <taxon>Nocardioidaceae</taxon>
        <taxon>Nocardioides</taxon>
    </lineage>
</organism>
<dbReference type="Proteomes" id="UP000294894">
    <property type="component" value="Chromosome"/>
</dbReference>
<evidence type="ECO:0000256" key="1">
    <source>
        <dbReference type="SAM" id="MobiDB-lite"/>
    </source>
</evidence>
<sequence length="297" mass="33018">MTTTPTPERAKAPRKKRAEKGVRITERDILLLQRACRYGALTIPMLQHTVARREVLDMFGNLTGETVALHRSTIHEQVHRLVRAGALETSDGPSNVIRPRNLPALLVPTRGGYDLAGTELTYKRPALATLLHTLSVAQMGLRHEADDWEVVTDRQVRSDIQQWRSERERARRAKEPVPQVPQDADWIATETDNGSLRGGALSGARGPRTHAPDLIIKNAAGERNAVEVELTAKTVADLREVMKAFASTGKYRRVIYYCPTRSIAARVANAANERGTELAERVTVRKFTPLYGTGCFL</sequence>
<dbReference type="AlphaFoldDB" id="A0A4P7GNG8"/>